<dbReference type="Proteomes" id="UP000003947">
    <property type="component" value="Unassembled WGS sequence"/>
</dbReference>
<dbReference type="STRING" id="864069.MicloDRAFT_00029670"/>
<evidence type="ECO:0000313" key="1">
    <source>
        <dbReference type="EMBL" id="EIM26418.1"/>
    </source>
</evidence>
<dbReference type="eggNOG" id="ENOG502Z7QC">
    <property type="taxonomic scope" value="Bacteria"/>
</dbReference>
<dbReference type="PATRIC" id="fig|864069.3.peg.3207"/>
<evidence type="ECO:0000313" key="2">
    <source>
        <dbReference type="Proteomes" id="UP000003947"/>
    </source>
</evidence>
<protein>
    <recommendedName>
        <fullName evidence="3">DUF3626 domain-containing protein</fullName>
    </recommendedName>
</protein>
<dbReference type="AlphaFoldDB" id="I4YR26"/>
<keyword evidence="2" id="KW-1185">Reference proteome</keyword>
<organism evidence="1 2">
    <name type="scientific">Microvirga lotononidis</name>
    <dbReference type="NCBI Taxonomy" id="864069"/>
    <lineage>
        <taxon>Bacteria</taxon>
        <taxon>Pseudomonadati</taxon>
        <taxon>Pseudomonadota</taxon>
        <taxon>Alphaproteobacteria</taxon>
        <taxon>Hyphomicrobiales</taxon>
        <taxon>Methylobacteriaceae</taxon>
        <taxon>Microvirga</taxon>
    </lineage>
</organism>
<evidence type="ECO:0008006" key="3">
    <source>
        <dbReference type="Google" id="ProtNLM"/>
    </source>
</evidence>
<sequence length="243" mass="26721">MIEALAQEGIYRSQFETGTSNGGITAHPSGDRWRWESEMFGTAYDNVAPDLRPKYGALNYLRSVTGGSPRFGSSHLRLRPHVLARTTFCYPDSYLDPVDFGVSDRMSLIALAEKGRAAMDVLDSYIEAHVHGPLILAEDVEAIVLDSCYRNTPIEAVAATLPFALEWHPGFRMPVSQIEDCAAYRGLEVAELAASIAVDGSVTPREIGLALRFKRAAPQSLKQVWHCVARFGGPIAEFHADRI</sequence>
<proteinExistence type="predicted"/>
<dbReference type="InterPro" id="IPR022074">
    <property type="entry name" value="DUF3626"/>
</dbReference>
<accession>I4YR26</accession>
<reference evidence="1 2" key="1">
    <citation type="submission" date="2012-02" db="EMBL/GenBank/DDBJ databases">
        <title>Improved High-Quality Draft sequence of Microvirga sp. WSM3557.</title>
        <authorList>
            <consortium name="US DOE Joint Genome Institute"/>
            <person name="Lucas S."/>
            <person name="Han J."/>
            <person name="Lapidus A."/>
            <person name="Cheng J.-F."/>
            <person name="Goodwin L."/>
            <person name="Pitluck S."/>
            <person name="Peters L."/>
            <person name="Zhang X."/>
            <person name="Detter J.C."/>
            <person name="Han C."/>
            <person name="Tapia R."/>
            <person name="Land M."/>
            <person name="Hauser L."/>
            <person name="Kyrpides N."/>
            <person name="Ivanova N."/>
            <person name="Pagani I."/>
            <person name="Brau L."/>
            <person name="Yates R."/>
            <person name="O'Hara G."/>
            <person name="Rui T."/>
            <person name="Howieson J."/>
            <person name="Reeve W."/>
            <person name="Woyke T."/>
        </authorList>
    </citation>
    <scope>NUCLEOTIDE SEQUENCE [LARGE SCALE GENOMIC DNA]</scope>
    <source>
        <strain evidence="1 2">WSM3557</strain>
    </source>
</reference>
<dbReference type="Pfam" id="PF12294">
    <property type="entry name" value="DUF3626"/>
    <property type="match status" value="2"/>
</dbReference>
<dbReference type="RefSeq" id="WP_009762469.1">
    <property type="nucleotide sequence ID" value="NZ_CP141049.1"/>
</dbReference>
<gene>
    <name evidence="1" type="ORF">MicloDRAFT_00029670</name>
</gene>
<name>I4YR26_9HYPH</name>
<dbReference type="EMBL" id="JH660645">
    <property type="protein sequence ID" value="EIM26418.1"/>
    <property type="molecule type" value="Genomic_DNA"/>
</dbReference>
<dbReference type="HOGENOM" id="CLU_062259_0_0_5"/>